<dbReference type="RefSeq" id="WP_302916801.1">
    <property type="nucleotide sequence ID" value="NZ_JAUMSQ010000388.1"/>
</dbReference>
<organism evidence="2 3">
    <name type="scientific">Mycolicibacterium arseniciresistens</name>
    <dbReference type="NCBI Taxonomy" id="3062257"/>
    <lineage>
        <taxon>Bacteria</taxon>
        <taxon>Bacillati</taxon>
        <taxon>Actinomycetota</taxon>
        <taxon>Actinomycetes</taxon>
        <taxon>Mycobacteriales</taxon>
        <taxon>Mycobacteriaceae</taxon>
        <taxon>Mycolicibacterium</taxon>
    </lineage>
</organism>
<dbReference type="Gene3D" id="3.40.50.720">
    <property type="entry name" value="NAD(P)-binding Rossmann-like Domain"/>
    <property type="match status" value="1"/>
</dbReference>
<accession>A0ABT8URK5</accession>
<gene>
    <name evidence="2" type="ORF">Q2100_28955</name>
</gene>
<sequence>MINAGTPSAAPHRVVVWSTGGIGSIAIRTIDARPDLDLVGVWVHSPDKVGKDAGELANGEPIGLATTGDADELIALRPDCVVYAASGPERDALAIPDYVKLLSAGINVVTTSTTRLVNPQAYEPAEWRDQLVTAAKEGQASLYASGIEPGFAADYLPLVLATQSSSIEKIHCFEMGLYDDYGVPDIMSDALGFGRPLEYEPWIGFPGAIAGEWQGQIRLVADALGVEVQEVRETFDRAVTDRTLEVAMGTVEAGTCGALRMQAIGIVDGREAVVIEHVTRLAHDVAPDWPRGIGDLSYRVQITGDPDIDCTLASTLRDPVRAGIPEMTSGAGAMVSTAMRVVNAIPYVAAAHPGLLSSVDLPLTIPRHSFAGG</sequence>
<evidence type="ECO:0000313" key="3">
    <source>
        <dbReference type="Proteomes" id="UP001168823"/>
    </source>
</evidence>
<dbReference type="Proteomes" id="UP001168823">
    <property type="component" value="Unassembled WGS sequence"/>
</dbReference>
<feature type="domain" description="2,4-diaminopentanoate dehydrogenase C-terminal" evidence="1">
    <location>
        <begin position="154"/>
        <end position="364"/>
    </location>
</feature>
<reference evidence="2" key="1">
    <citation type="submission" date="2023-07" db="EMBL/GenBank/DDBJ databases">
        <title>Mycolicibacterium sp. nov., a novel bacterial species.</title>
        <authorList>
            <person name="Cao Y."/>
        </authorList>
    </citation>
    <scope>NUCLEOTIDE SEQUENCE</scope>
    <source>
        <strain evidence="2">KC 300</strain>
    </source>
</reference>
<dbReference type="EMBL" id="JAUMSQ010000388">
    <property type="protein sequence ID" value="MDO3639806.1"/>
    <property type="molecule type" value="Genomic_DNA"/>
</dbReference>
<name>A0ABT8URK5_9MYCO</name>
<comment type="caution">
    <text evidence="2">The sequence shown here is derived from an EMBL/GenBank/DDBJ whole genome shotgun (WGS) entry which is preliminary data.</text>
</comment>
<keyword evidence="3" id="KW-1185">Reference proteome</keyword>
<dbReference type="InterPro" id="IPR036291">
    <property type="entry name" value="NAD(P)-bd_dom_sf"/>
</dbReference>
<protein>
    <submittedName>
        <fullName evidence="2">Dihydrodipicolinate reductase</fullName>
    </submittedName>
</protein>
<dbReference type="CDD" id="cd24146">
    <property type="entry name" value="nat-AmDH_N_like"/>
    <property type="match status" value="1"/>
</dbReference>
<evidence type="ECO:0000259" key="1">
    <source>
        <dbReference type="Pfam" id="PF19328"/>
    </source>
</evidence>
<evidence type="ECO:0000313" key="2">
    <source>
        <dbReference type="EMBL" id="MDO3639806.1"/>
    </source>
</evidence>
<dbReference type="InterPro" id="IPR045760">
    <property type="entry name" value="DAP_DH_C"/>
</dbReference>
<dbReference type="SUPFAM" id="SSF51735">
    <property type="entry name" value="NAD(P)-binding Rossmann-fold domains"/>
    <property type="match status" value="1"/>
</dbReference>
<proteinExistence type="predicted"/>
<dbReference type="Pfam" id="PF19328">
    <property type="entry name" value="DAP_DH_C"/>
    <property type="match status" value="1"/>
</dbReference>